<comment type="subcellular location">
    <subcellularLocation>
        <location evidence="1">Endomembrane system</location>
        <topology evidence="1">Multi-pass membrane protein</topology>
    </subcellularLocation>
    <subcellularLocation>
        <location evidence="5">Endoplasmic reticulum membrane</location>
    </subcellularLocation>
</comment>
<dbReference type="OrthoDB" id="541710at2759"/>
<dbReference type="EC" id="1.3.1.94" evidence="5"/>
<keyword evidence="5" id="KW-0560">Oxidoreductase</keyword>
<comment type="caution">
    <text evidence="8">The sequence shown here is derived from an EMBL/GenBank/DDBJ whole genome shotgun (WGS) entry which is preliminary data.</text>
</comment>
<dbReference type="GO" id="GO:0006488">
    <property type="term" value="P:dolichol-linked oligosaccharide biosynthetic process"/>
    <property type="evidence" value="ECO:0007669"/>
    <property type="project" value="UniProtKB-UniRule"/>
</dbReference>
<comment type="function">
    <text evidence="5">Plays a key role in early steps of protein N-linked glycosylation by being involved in the conversion of polyprenol into dolichol. Acts as a polyprenal reductase that mediates the reduction of polyprenal into dolichal in a NADP-dependent mechanism. Dolichols are required for the synthesis of dolichol-linked monosaccharides and the oligosaccharide precursor used for N-glycosylation.</text>
</comment>
<evidence type="ECO:0000256" key="3">
    <source>
        <dbReference type="ARBA" id="ARBA00022989"/>
    </source>
</evidence>
<keyword evidence="4 5" id="KW-0472">Membrane</keyword>
<feature type="region of interest" description="Disordered" evidence="6">
    <location>
        <begin position="56"/>
        <end position="76"/>
    </location>
</feature>
<keyword evidence="5" id="KW-0256">Endoplasmic reticulum</keyword>
<evidence type="ECO:0000313" key="9">
    <source>
        <dbReference type="Proteomes" id="UP000234275"/>
    </source>
</evidence>
<evidence type="ECO:0000259" key="7">
    <source>
        <dbReference type="Pfam" id="PF02544"/>
    </source>
</evidence>
<reference evidence="8 9" key="1">
    <citation type="submission" date="2016-12" db="EMBL/GenBank/DDBJ databases">
        <title>The genomes of Aspergillus section Nigri reveals drivers in fungal speciation.</title>
        <authorList>
            <consortium name="DOE Joint Genome Institute"/>
            <person name="Vesth T.C."/>
            <person name="Nybo J."/>
            <person name="Theobald S."/>
            <person name="Brandl J."/>
            <person name="Frisvad J.C."/>
            <person name="Nielsen K.F."/>
            <person name="Lyhne E.K."/>
            <person name="Kogle M.E."/>
            <person name="Kuo A."/>
            <person name="Riley R."/>
            <person name="Clum A."/>
            <person name="Nolan M."/>
            <person name="Lipzen A."/>
            <person name="Salamov A."/>
            <person name="Henrissat B."/>
            <person name="Wiebenga A."/>
            <person name="De Vries R.P."/>
            <person name="Grigoriev I.V."/>
            <person name="Mortensen U.H."/>
            <person name="Andersen M.R."/>
            <person name="Baker S.E."/>
        </authorList>
    </citation>
    <scope>NUCLEOTIDE SEQUENCE [LARGE SCALE GENOMIC DNA]</scope>
    <source>
        <strain evidence="8 9">IBT 23096</strain>
    </source>
</reference>
<evidence type="ECO:0000256" key="5">
    <source>
        <dbReference type="RuleBase" id="RU367081"/>
    </source>
</evidence>
<dbReference type="InterPro" id="IPR039698">
    <property type="entry name" value="Dfg10/SRD5A3"/>
</dbReference>
<evidence type="ECO:0000256" key="1">
    <source>
        <dbReference type="ARBA" id="ARBA00004127"/>
    </source>
</evidence>
<keyword evidence="2 5" id="KW-0812">Transmembrane</keyword>
<dbReference type="UniPathway" id="UPA00378"/>
<feature type="domain" description="3-oxo-5-alpha-steroid 4-dehydrogenase C-terminal" evidence="7">
    <location>
        <begin position="209"/>
        <end position="326"/>
    </location>
</feature>
<comment type="similarity">
    <text evidence="5">Belongs to the steroid 5-alpha reductase family. Polyprenal reductase subfamily.</text>
</comment>
<gene>
    <name evidence="8" type="ORF">P170DRAFT_363619</name>
</gene>
<comment type="pathway">
    <text evidence="5">Protein modification; protein glycosylation.</text>
</comment>
<dbReference type="VEuPathDB" id="FungiDB:P170DRAFT_363619"/>
<name>A0A2I2G1L8_9EURO</name>
<sequence length="326" mass="35964">MNPISDLIDSALAATRMDAVDALRAFFIFAFCTILSVSLPQSLRSRFVPYGARATSTAESNSNPSPSSSKPSSSSPITRPLDCLAALKVPHGYFTQFYVASVISSLFWAVQVLSRGAAFQAVAARIRPEHLQNAMSLNQVLLCWALMLVQGTRRLVECLALSKPSSSQMWFGHWLVGVAFYVAVSVAIWIEGTGTLLAHEYTLDHVKITNVPSIRTFLCLPIFMFASGLQHDCHYYLFSLQKYTVPAHPLFNRLVCPHYTAECAIYLSLTLLAAPPGEWVNKTLLSALAFVAINLGVTAGTSRKWYAQKFGEESVRNKWNMIPGVY</sequence>
<dbReference type="PROSITE" id="PS50244">
    <property type="entry name" value="S5A_REDUCTASE"/>
    <property type="match status" value="1"/>
</dbReference>
<dbReference type="AlphaFoldDB" id="A0A2I2G1L8"/>
<dbReference type="Proteomes" id="UP000234275">
    <property type="component" value="Unassembled WGS sequence"/>
</dbReference>
<organism evidence="8 9">
    <name type="scientific">Aspergillus steynii IBT 23096</name>
    <dbReference type="NCBI Taxonomy" id="1392250"/>
    <lineage>
        <taxon>Eukaryota</taxon>
        <taxon>Fungi</taxon>
        <taxon>Dikarya</taxon>
        <taxon>Ascomycota</taxon>
        <taxon>Pezizomycotina</taxon>
        <taxon>Eurotiomycetes</taxon>
        <taxon>Eurotiomycetidae</taxon>
        <taxon>Eurotiales</taxon>
        <taxon>Aspergillaceae</taxon>
        <taxon>Aspergillus</taxon>
        <taxon>Aspergillus subgen. Circumdati</taxon>
    </lineage>
</organism>
<feature type="transmembrane region" description="Helical" evidence="5">
    <location>
        <begin position="170"/>
        <end position="190"/>
    </location>
</feature>
<dbReference type="GO" id="GO:0160198">
    <property type="term" value="F:polyprenal reductase activity"/>
    <property type="evidence" value="ECO:0007669"/>
    <property type="project" value="UniProtKB-EC"/>
</dbReference>
<dbReference type="InterPro" id="IPR001104">
    <property type="entry name" value="3-oxo-5_a-steroid_4-DH_C"/>
</dbReference>
<proteinExistence type="inferred from homology"/>
<evidence type="ECO:0000256" key="6">
    <source>
        <dbReference type="SAM" id="MobiDB-lite"/>
    </source>
</evidence>
<dbReference type="RefSeq" id="XP_024702074.1">
    <property type="nucleotide sequence ID" value="XM_024844587.1"/>
</dbReference>
<evidence type="ECO:0000256" key="4">
    <source>
        <dbReference type="ARBA" id="ARBA00023136"/>
    </source>
</evidence>
<protein>
    <recommendedName>
        <fullName evidence="5">Polyprenal reductase</fullName>
        <ecNumber evidence="5">1.3.1.94</ecNumber>
    </recommendedName>
</protein>
<comment type="catalytic activity">
    <reaction evidence="5">
        <text>a di-trans,poly-cis-dolichal + NADP(+) = a di-trans,poly-cis-polyprenal + NADPH + H(+)</text>
        <dbReference type="Rhea" id="RHEA:80727"/>
        <dbReference type="Rhea" id="RHEA-COMP:19536"/>
        <dbReference type="Rhea" id="RHEA-COMP:19537"/>
        <dbReference type="ChEBI" id="CHEBI:15378"/>
        <dbReference type="ChEBI" id="CHEBI:57783"/>
        <dbReference type="ChEBI" id="CHEBI:58349"/>
        <dbReference type="ChEBI" id="CHEBI:231623"/>
        <dbReference type="ChEBI" id="CHEBI:231637"/>
        <dbReference type="EC" id="1.3.1.94"/>
    </reaction>
    <physiologicalReaction direction="right-to-left" evidence="5">
        <dbReference type="Rhea" id="RHEA:80729"/>
    </physiologicalReaction>
</comment>
<keyword evidence="5" id="KW-0521">NADP</keyword>
<evidence type="ECO:0000313" key="8">
    <source>
        <dbReference type="EMBL" id="PLB46772.1"/>
    </source>
</evidence>
<dbReference type="GO" id="GO:0005789">
    <property type="term" value="C:endoplasmic reticulum membrane"/>
    <property type="evidence" value="ECO:0007669"/>
    <property type="project" value="UniProtKB-SubCell"/>
</dbReference>
<evidence type="ECO:0000256" key="2">
    <source>
        <dbReference type="ARBA" id="ARBA00022692"/>
    </source>
</evidence>
<keyword evidence="3 5" id="KW-1133">Transmembrane helix</keyword>
<dbReference type="GeneID" id="36552287"/>
<dbReference type="STRING" id="1392250.A0A2I2G1L8"/>
<comment type="caution">
    <text evidence="5">Lacks conserved residue(s) required for the propagation of feature annotation.</text>
</comment>
<dbReference type="PANTHER" id="PTHR14624:SF0">
    <property type="entry name" value="POLYPRENOL REDUCTASE"/>
    <property type="match status" value="1"/>
</dbReference>
<keyword evidence="9" id="KW-1185">Reference proteome</keyword>
<dbReference type="GO" id="GO:0102389">
    <property type="term" value="F:polyprenol reductase activity"/>
    <property type="evidence" value="ECO:0007669"/>
    <property type="project" value="UniProtKB-UniRule"/>
</dbReference>
<dbReference type="PANTHER" id="PTHR14624">
    <property type="entry name" value="DFG10 PROTEIN"/>
    <property type="match status" value="1"/>
</dbReference>
<dbReference type="EMBL" id="MSFO01000006">
    <property type="protein sequence ID" value="PLB46772.1"/>
    <property type="molecule type" value="Genomic_DNA"/>
</dbReference>
<feature type="transmembrane region" description="Helical" evidence="5">
    <location>
        <begin position="22"/>
        <end position="39"/>
    </location>
</feature>
<accession>A0A2I2G1L8</accession>
<feature type="compositionally biased region" description="Low complexity" evidence="6">
    <location>
        <begin position="60"/>
        <end position="76"/>
    </location>
</feature>
<dbReference type="Pfam" id="PF02544">
    <property type="entry name" value="Steroid_dh"/>
    <property type="match status" value="1"/>
</dbReference>
<dbReference type="GO" id="GO:0016095">
    <property type="term" value="P:polyprenol catabolic process"/>
    <property type="evidence" value="ECO:0007669"/>
    <property type="project" value="UniProtKB-UniRule"/>
</dbReference>
<dbReference type="GO" id="GO:0003865">
    <property type="term" value="F:3-oxo-5-alpha-steroid 4-dehydrogenase activity"/>
    <property type="evidence" value="ECO:0007669"/>
    <property type="project" value="TreeGrafter"/>
</dbReference>